<dbReference type="EMBL" id="JBHUDJ010000014">
    <property type="protein sequence ID" value="MFD1589003.1"/>
    <property type="molecule type" value="Genomic_DNA"/>
</dbReference>
<keyword evidence="1" id="KW-0812">Transmembrane</keyword>
<feature type="transmembrane region" description="Helical" evidence="1">
    <location>
        <begin position="20"/>
        <end position="39"/>
    </location>
</feature>
<organism evidence="2 3">
    <name type="scientific">Halorientalis brevis</name>
    <dbReference type="NCBI Taxonomy" id="1126241"/>
    <lineage>
        <taxon>Archaea</taxon>
        <taxon>Methanobacteriati</taxon>
        <taxon>Methanobacteriota</taxon>
        <taxon>Stenosarchaea group</taxon>
        <taxon>Halobacteria</taxon>
        <taxon>Halobacteriales</taxon>
        <taxon>Haloarculaceae</taxon>
        <taxon>Halorientalis</taxon>
    </lineage>
</organism>
<evidence type="ECO:0000256" key="1">
    <source>
        <dbReference type="SAM" id="Phobius"/>
    </source>
</evidence>
<keyword evidence="1" id="KW-0472">Membrane</keyword>
<comment type="caution">
    <text evidence="2">The sequence shown here is derived from an EMBL/GenBank/DDBJ whole genome shotgun (WGS) entry which is preliminary data.</text>
</comment>
<gene>
    <name evidence="2" type="ORF">ACFR9U_18645</name>
</gene>
<dbReference type="Proteomes" id="UP001597119">
    <property type="component" value="Unassembled WGS sequence"/>
</dbReference>
<protein>
    <submittedName>
        <fullName evidence="2">Uncharacterized protein</fullName>
    </submittedName>
</protein>
<accession>A0ABD6CFK5</accession>
<evidence type="ECO:0000313" key="3">
    <source>
        <dbReference type="Proteomes" id="UP001597119"/>
    </source>
</evidence>
<reference evidence="2 3" key="1">
    <citation type="journal article" date="2019" name="Int. J. Syst. Evol. Microbiol.">
        <title>The Global Catalogue of Microorganisms (GCM) 10K type strain sequencing project: providing services to taxonomists for standard genome sequencing and annotation.</title>
        <authorList>
            <consortium name="The Broad Institute Genomics Platform"/>
            <consortium name="The Broad Institute Genome Sequencing Center for Infectious Disease"/>
            <person name="Wu L."/>
            <person name="Ma J."/>
        </authorList>
    </citation>
    <scope>NUCLEOTIDE SEQUENCE [LARGE SCALE GENOMIC DNA]</scope>
    <source>
        <strain evidence="2 3">CGMCC 1.12125</strain>
    </source>
</reference>
<keyword evidence="1" id="KW-1133">Transmembrane helix</keyword>
<proteinExistence type="predicted"/>
<dbReference type="AlphaFoldDB" id="A0ABD6CFK5"/>
<dbReference type="RefSeq" id="WP_282594305.1">
    <property type="nucleotide sequence ID" value="NZ_JALLGV010000005.1"/>
</dbReference>
<sequence length="42" mass="4299">MIAVAGSIVYDWEFGGSADPLPSALAVLAVAIAIAVTVLRNR</sequence>
<keyword evidence="3" id="KW-1185">Reference proteome</keyword>
<name>A0ABD6CFK5_9EURY</name>
<evidence type="ECO:0000313" key="2">
    <source>
        <dbReference type="EMBL" id="MFD1589003.1"/>
    </source>
</evidence>